<keyword evidence="3" id="KW-0804">Transcription</keyword>
<dbReference type="PANTHER" id="PTHR47506:SF1">
    <property type="entry name" value="HTH-TYPE TRANSCRIPTIONAL REGULATOR YJDC"/>
    <property type="match status" value="1"/>
</dbReference>
<dbReference type="SUPFAM" id="SSF48498">
    <property type="entry name" value="Tetracyclin repressor-like, C-terminal domain"/>
    <property type="match status" value="1"/>
</dbReference>
<dbReference type="SUPFAM" id="SSF46689">
    <property type="entry name" value="Homeodomain-like"/>
    <property type="match status" value="1"/>
</dbReference>
<feature type="domain" description="HTH tetR-type" evidence="6">
    <location>
        <begin position="25"/>
        <end position="85"/>
    </location>
</feature>
<evidence type="ECO:0000256" key="4">
    <source>
        <dbReference type="PROSITE-ProRule" id="PRU00335"/>
    </source>
</evidence>
<dbReference type="EMBL" id="AP007255">
    <property type="protein sequence ID" value="BAE51692.1"/>
    <property type="molecule type" value="Genomic_DNA"/>
</dbReference>
<keyword evidence="1" id="KW-0805">Transcription regulation</keyword>
<dbReference type="Pfam" id="PF16925">
    <property type="entry name" value="TetR_C_13"/>
    <property type="match status" value="1"/>
</dbReference>
<dbReference type="STRING" id="342108.amb2888"/>
<sequence length="216" mass="23908">MSTIEADDQSPNSRSHCMTEPADKPCARDRILAAANDLFYREGIRAIGIDTVIERAGVAKMSLYRAFPSKDDLIAAFLEMRDKMYWEWWDGVMARHPDDSRRQLRALFEAVARRTSGSQYRGCPFVNMSVEFPDHAHPGRLVVARHMEELRRRLSTLVEGLGLAQPKSLTDQLMLLLEGAYSAGNTMGADGPSASAAACAEIIIQAHLSSTLSRPA</sequence>
<dbReference type="AlphaFoldDB" id="Q2W383"/>
<dbReference type="HOGENOM" id="CLU_069356_23_1_5"/>
<proteinExistence type="predicted"/>
<evidence type="ECO:0000256" key="3">
    <source>
        <dbReference type="ARBA" id="ARBA00023163"/>
    </source>
</evidence>
<dbReference type="PRINTS" id="PR00455">
    <property type="entry name" value="HTHTETR"/>
</dbReference>
<dbReference type="PANTHER" id="PTHR47506">
    <property type="entry name" value="TRANSCRIPTIONAL REGULATORY PROTEIN"/>
    <property type="match status" value="1"/>
</dbReference>
<keyword evidence="2 4" id="KW-0238">DNA-binding</keyword>
<accession>Q2W383</accession>
<evidence type="ECO:0000256" key="5">
    <source>
        <dbReference type="SAM" id="MobiDB-lite"/>
    </source>
</evidence>
<dbReference type="InterPro" id="IPR036271">
    <property type="entry name" value="Tet_transcr_reg_TetR-rel_C_sf"/>
</dbReference>
<name>Q2W383_PARM1</name>
<evidence type="ECO:0000313" key="8">
    <source>
        <dbReference type="Proteomes" id="UP000007058"/>
    </source>
</evidence>
<evidence type="ECO:0000256" key="2">
    <source>
        <dbReference type="ARBA" id="ARBA00023125"/>
    </source>
</evidence>
<feature type="region of interest" description="Disordered" evidence="5">
    <location>
        <begin position="1"/>
        <end position="22"/>
    </location>
</feature>
<dbReference type="InterPro" id="IPR011075">
    <property type="entry name" value="TetR_C"/>
</dbReference>
<organism evidence="7 8">
    <name type="scientific">Paramagnetospirillum magneticum (strain ATCC 700264 / AMB-1)</name>
    <name type="common">Magnetospirillum magneticum</name>
    <dbReference type="NCBI Taxonomy" id="342108"/>
    <lineage>
        <taxon>Bacteria</taxon>
        <taxon>Pseudomonadati</taxon>
        <taxon>Pseudomonadota</taxon>
        <taxon>Alphaproteobacteria</taxon>
        <taxon>Rhodospirillales</taxon>
        <taxon>Magnetospirillaceae</taxon>
        <taxon>Paramagnetospirillum</taxon>
    </lineage>
</organism>
<dbReference type="GO" id="GO:0003677">
    <property type="term" value="F:DNA binding"/>
    <property type="evidence" value="ECO:0007669"/>
    <property type="project" value="UniProtKB-UniRule"/>
</dbReference>
<dbReference type="PROSITE" id="PS50977">
    <property type="entry name" value="HTH_TETR_2"/>
    <property type="match status" value="1"/>
</dbReference>
<feature type="DNA-binding region" description="H-T-H motif" evidence="4">
    <location>
        <begin position="48"/>
        <end position="67"/>
    </location>
</feature>
<evidence type="ECO:0000256" key="1">
    <source>
        <dbReference type="ARBA" id="ARBA00023015"/>
    </source>
</evidence>
<protein>
    <submittedName>
        <fullName evidence="7">Transcriptional regulator</fullName>
    </submittedName>
</protein>
<gene>
    <name evidence="7" type="ordered locus">amb2888</name>
</gene>
<evidence type="ECO:0000259" key="6">
    <source>
        <dbReference type="PROSITE" id="PS50977"/>
    </source>
</evidence>
<dbReference type="Pfam" id="PF00440">
    <property type="entry name" value="TetR_N"/>
    <property type="match status" value="1"/>
</dbReference>
<dbReference type="Gene3D" id="1.10.357.10">
    <property type="entry name" value="Tetracycline Repressor, domain 2"/>
    <property type="match status" value="1"/>
</dbReference>
<reference evidence="7 8" key="1">
    <citation type="journal article" date="2005" name="DNA Res.">
        <title>Complete genome sequence of the facultative anaerobic magnetotactic bacterium Magnetospirillum sp. strain AMB-1.</title>
        <authorList>
            <person name="Matsunaga T."/>
            <person name="Okamura Y."/>
            <person name="Fukuda Y."/>
            <person name="Wahyudi A.T."/>
            <person name="Murase Y."/>
            <person name="Takeyama H."/>
        </authorList>
    </citation>
    <scope>NUCLEOTIDE SEQUENCE [LARGE SCALE GENOMIC DNA]</scope>
    <source>
        <strain evidence="8">ATCC 700264 / AMB-1</strain>
    </source>
</reference>
<dbReference type="KEGG" id="mag:amb2888"/>
<dbReference type="InterPro" id="IPR009057">
    <property type="entry name" value="Homeodomain-like_sf"/>
</dbReference>
<evidence type="ECO:0000313" key="7">
    <source>
        <dbReference type="EMBL" id="BAE51692.1"/>
    </source>
</evidence>
<dbReference type="Proteomes" id="UP000007058">
    <property type="component" value="Chromosome"/>
</dbReference>
<dbReference type="InterPro" id="IPR001647">
    <property type="entry name" value="HTH_TetR"/>
</dbReference>
<keyword evidence="8" id="KW-1185">Reference proteome</keyword>